<protein>
    <submittedName>
        <fullName evidence="1">Uncharacterized protein</fullName>
    </submittedName>
</protein>
<organism evidence="1 2">
    <name type="scientific">Favolaschia claudopus</name>
    <dbReference type="NCBI Taxonomy" id="2862362"/>
    <lineage>
        <taxon>Eukaryota</taxon>
        <taxon>Fungi</taxon>
        <taxon>Dikarya</taxon>
        <taxon>Basidiomycota</taxon>
        <taxon>Agaricomycotina</taxon>
        <taxon>Agaricomycetes</taxon>
        <taxon>Agaricomycetidae</taxon>
        <taxon>Agaricales</taxon>
        <taxon>Marasmiineae</taxon>
        <taxon>Mycenaceae</taxon>
        <taxon>Favolaschia</taxon>
    </lineage>
</organism>
<evidence type="ECO:0000313" key="2">
    <source>
        <dbReference type="Proteomes" id="UP001362999"/>
    </source>
</evidence>
<name>A0AAW0AVY0_9AGAR</name>
<proteinExistence type="predicted"/>
<accession>A0AAW0AVY0</accession>
<dbReference type="Proteomes" id="UP001362999">
    <property type="component" value="Unassembled WGS sequence"/>
</dbReference>
<dbReference type="AlphaFoldDB" id="A0AAW0AVY0"/>
<gene>
    <name evidence="1" type="ORF">R3P38DRAFT_2412012</name>
</gene>
<keyword evidence="2" id="KW-1185">Reference proteome</keyword>
<comment type="caution">
    <text evidence="1">The sequence shown here is derived from an EMBL/GenBank/DDBJ whole genome shotgun (WGS) entry which is preliminary data.</text>
</comment>
<evidence type="ECO:0000313" key="1">
    <source>
        <dbReference type="EMBL" id="KAK7016902.1"/>
    </source>
</evidence>
<dbReference type="EMBL" id="JAWWNJ010000049">
    <property type="protein sequence ID" value="KAK7016902.1"/>
    <property type="molecule type" value="Genomic_DNA"/>
</dbReference>
<feature type="non-terminal residue" evidence="1">
    <location>
        <position position="1"/>
    </location>
</feature>
<feature type="non-terminal residue" evidence="1">
    <location>
        <position position="151"/>
    </location>
</feature>
<reference evidence="1 2" key="1">
    <citation type="journal article" date="2024" name="J Genomics">
        <title>Draft genome sequencing and assembly of Favolaschia claudopus CIRM-BRFM 2984 isolated from oak limbs.</title>
        <authorList>
            <person name="Navarro D."/>
            <person name="Drula E."/>
            <person name="Chaduli D."/>
            <person name="Cazenave R."/>
            <person name="Ahrendt S."/>
            <person name="Wang J."/>
            <person name="Lipzen A."/>
            <person name="Daum C."/>
            <person name="Barry K."/>
            <person name="Grigoriev I.V."/>
            <person name="Favel A."/>
            <person name="Rosso M.N."/>
            <person name="Martin F."/>
        </authorList>
    </citation>
    <scope>NUCLEOTIDE SEQUENCE [LARGE SCALE GENOMIC DNA]</scope>
    <source>
        <strain evidence="1 2">CIRM-BRFM 2984</strain>
    </source>
</reference>
<sequence length="151" mass="15670">VTLFGFQPNDLPHNAVSLEAAGVGPDGATTYIEKIYQIAVAYGDPQSTNTFTAPTAIRTLHATLIADATLYRYSMLPTTAPDGVQAFGVIENCTLDGKGAGTCVALAWEDGGKTTTTTFSGPVAPFYTLIVDGGSSTRNGGIRISVPVLLL</sequence>